<gene>
    <name evidence="1" type="ordered locus">CT0526</name>
</gene>
<organism evidence="1 2">
    <name type="scientific">Chlorobaculum tepidum (strain ATCC 49652 / DSM 12025 / NBRC 103806 / TLS)</name>
    <name type="common">Chlorobium tepidum</name>
    <dbReference type="NCBI Taxonomy" id="194439"/>
    <lineage>
        <taxon>Bacteria</taxon>
        <taxon>Pseudomonadati</taxon>
        <taxon>Chlorobiota</taxon>
        <taxon>Chlorobiia</taxon>
        <taxon>Chlorobiales</taxon>
        <taxon>Chlorobiaceae</taxon>
        <taxon>Chlorobaculum</taxon>
    </lineage>
</organism>
<dbReference type="EMBL" id="AE006470">
    <property type="protein sequence ID" value="AAM71768.1"/>
    <property type="molecule type" value="Genomic_DNA"/>
</dbReference>
<evidence type="ECO:0000313" key="2">
    <source>
        <dbReference type="Proteomes" id="UP000001007"/>
    </source>
</evidence>
<protein>
    <submittedName>
        <fullName evidence="1">Uncharacterized protein</fullName>
    </submittedName>
</protein>
<sequence length="44" mass="5190">MLDSREYCRCSVMFLIPGYSFTASYQRFSCYPPSAPTHNHRKQI</sequence>
<proteinExistence type="predicted"/>
<dbReference type="KEGG" id="cte:CT0526"/>
<reference evidence="1 2" key="1">
    <citation type="journal article" date="2002" name="Proc. Natl. Acad. Sci. U.S.A.">
        <title>The complete genome sequence of Chlorobium tepidum TLS, a photosynthetic, anaerobic, green-sulfur bacterium.</title>
        <authorList>
            <person name="Eisen J.A."/>
            <person name="Nelson K.E."/>
            <person name="Paulsen I.T."/>
            <person name="Heidelberg J.F."/>
            <person name="Wu M."/>
            <person name="Dodson R.J."/>
            <person name="Deboy R."/>
            <person name="Gwinn M.L."/>
            <person name="Nelson W.C."/>
            <person name="Haft D.H."/>
            <person name="Hickey E.K."/>
            <person name="Peterson J.D."/>
            <person name="Durkin A.S."/>
            <person name="Kolonay J.L."/>
            <person name="Yang F."/>
            <person name="Holt I."/>
            <person name="Umayam L.A."/>
            <person name="Mason T."/>
            <person name="Brenner M."/>
            <person name="Shea T.P."/>
            <person name="Parksey D."/>
            <person name="Nierman W.C."/>
            <person name="Feldblyum T.V."/>
            <person name="Hansen C.L."/>
            <person name="Craven M.B."/>
            <person name="Radune D."/>
            <person name="Vamathevan J."/>
            <person name="Khouri H."/>
            <person name="White O."/>
            <person name="Gruber T.M."/>
            <person name="Ketchum K.A."/>
            <person name="Venter J.C."/>
            <person name="Tettelin H."/>
            <person name="Bryant D.A."/>
            <person name="Fraser C.M."/>
        </authorList>
    </citation>
    <scope>NUCLEOTIDE SEQUENCE [LARGE SCALE GENOMIC DNA]</scope>
    <source>
        <strain evidence="2">ATCC 49652 / DSM 12025 / NBRC 103806 / TLS</strain>
    </source>
</reference>
<keyword evidence="2" id="KW-1185">Reference proteome</keyword>
<accession>Q8KF06</accession>
<dbReference type="AlphaFoldDB" id="Q8KF06"/>
<dbReference type="Proteomes" id="UP000001007">
    <property type="component" value="Chromosome"/>
</dbReference>
<dbReference type="EnsemblBacteria" id="AAM71768">
    <property type="protein sequence ID" value="AAM71768"/>
    <property type="gene ID" value="CT0526"/>
</dbReference>
<dbReference type="STRING" id="194439.CT0526"/>
<name>Q8KF06_CHLTE</name>
<dbReference type="HOGENOM" id="CLU_3214133_0_0_10"/>
<evidence type="ECO:0000313" key="1">
    <source>
        <dbReference type="EMBL" id="AAM71768.1"/>
    </source>
</evidence>